<dbReference type="Pfam" id="PF02575">
    <property type="entry name" value="YbaB_DNA_bd"/>
    <property type="match status" value="1"/>
</dbReference>
<protein>
    <submittedName>
        <fullName evidence="1">DNA-binding protein YbaB</fullName>
    </submittedName>
</protein>
<evidence type="ECO:0000313" key="1">
    <source>
        <dbReference type="EMBL" id="MDR7327610.1"/>
    </source>
</evidence>
<proteinExistence type="predicted"/>
<keyword evidence="2" id="KW-1185">Reference proteome</keyword>
<gene>
    <name evidence="1" type="ORF">J2S44_007860</name>
</gene>
<accession>A0AAE4CWW1</accession>
<dbReference type="RefSeq" id="WP_310425103.1">
    <property type="nucleotide sequence ID" value="NZ_JAVDYC010000001.1"/>
</dbReference>
<organism evidence="1 2">
    <name type="scientific">Catenuloplanes niger</name>
    <dbReference type="NCBI Taxonomy" id="587534"/>
    <lineage>
        <taxon>Bacteria</taxon>
        <taxon>Bacillati</taxon>
        <taxon>Actinomycetota</taxon>
        <taxon>Actinomycetes</taxon>
        <taxon>Micromonosporales</taxon>
        <taxon>Micromonosporaceae</taxon>
        <taxon>Catenuloplanes</taxon>
    </lineage>
</organism>
<dbReference type="Gene3D" id="3.30.1310.10">
    <property type="entry name" value="Nucleoid-associated protein YbaB-like domain"/>
    <property type="match status" value="1"/>
</dbReference>
<evidence type="ECO:0000313" key="2">
    <source>
        <dbReference type="Proteomes" id="UP001183629"/>
    </source>
</evidence>
<dbReference type="InterPro" id="IPR036894">
    <property type="entry name" value="YbaB-like_sf"/>
</dbReference>
<reference evidence="1 2" key="1">
    <citation type="submission" date="2023-07" db="EMBL/GenBank/DDBJ databases">
        <title>Sequencing the genomes of 1000 actinobacteria strains.</title>
        <authorList>
            <person name="Klenk H.-P."/>
        </authorList>
    </citation>
    <scope>NUCLEOTIDE SEQUENCE [LARGE SCALE GENOMIC DNA]</scope>
    <source>
        <strain evidence="1 2">DSM 44711</strain>
    </source>
</reference>
<dbReference type="Proteomes" id="UP001183629">
    <property type="component" value="Unassembled WGS sequence"/>
</dbReference>
<name>A0AAE4CWW1_9ACTN</name>
<sequence length="134" mass="14161">MLDESALDQQLRTARASLHELQASVQAAAPPEPVTVERANGLISVTVGPDGRLTSLDAHPAVLREGVEFVTGEIMAAVNAALDAQAPEVPVGAVPDIATLFATVERAQDEGLRQMRQITTTIGEAMRRIAPEGR</sequence>
<keyword evidence="1" id="KW-0238">DNA-binding</keyword>
<dbReference type="GO" id="GO:0003677">
    <property type="term" value="F:DNA binding"/>
    <property type="evidence" value="ECO:0007669"/>
    <property type="project" value="UniProtKB-KW"/>
</dbReference>
<dbReference type="SUPFAM" id="SSF82607">
    <property type="entry name" value="YbaB-like"/>
    <property type="match status" value="1"/>
</dbReference>
<dbReference type="EMBL" id="JAVDYC010000001">
    <property type="protein sequence ID" value="MDR7327610.1"/>
    <property type="molecule type" value="Genomic_DNA"/>
</dbReference>
<dbReference type="AlphaFoldDB" id="A0AAE4CWW1"/>
<comment type="caution">
    <text evidence="1">The sequence shown here is derived from an EMBL/GenBank/DDBJ whole genome shotgun (WGS) entry which is preliminary data.</text>
</comment>
<dbReference type="InterPro" id="IPR004401">
    <property type="entry name" value="YbaB/EbfC"/>
</dbReference>